<dbReference type="CDD" id="cd22249">
    <property type="entry name" value="UDM1_RNF168_RNF169-like"/>
    <property type="match status" value="1"/>
</dbReference>
<name>A0A9P8IB74_9PEZI</name>
<dbReference type="EMBL" id="JAGHQL010000093">
    <property type="protein sequence ID" value="KAH0538900.1"/>
    <property type="molecule type" value="Genomic_DNA"/>
</dbReference>
<protein>
    <submittedName>
        <fullName evidence="3">Uncharacterized protein</fullName>
    </submittedName>
</protein>
<keyword evidence="1" id="KW-0175">Coiled coil</keyword>
<comment type="caution">
    <text evidence="3">The sequence shown here is derived from an EMBL/GenBank/DDBJ whole genome shotgun (WGS) entry which is preliminary data.</text>
</comment>
<feature type="coiled-coil region" evidence="1">
    <location>
        <begin position="329"/>
        <end position="380"/>
    </location>
</feature>
<gene>
    <name evidence="3" type="ORF">FGG08_004556</name>
</gene>
<proteinExistence type="predicted"/>
<evidence type="ECO:0000313" key="4">
    <source>
        <dbReference type="Proteomes" id="UP000698800"/>
    </source>
</evidence>
<reference evidence="3" key="1">
    <citation type="submission" date="2021-03" db="EMBL/GenBank/DDBJ databases">
        <title>Comparative genomics and phylogenomic investigation of the class Geoglossomycetes provide insights into ecological specialization and systematics.</title>
        <authorList>
            <person name="Melie T."/>
            <person name="Pirro S."/>
            <person name="Miller A.N."/>
            <person name="Quandt A."/>
        </authorList>
    </citation>
    <scope>NUCLEOTIDE SEQUENCE</scope>
    <source>
        <strain evidence="3">GBOQ0MN5Z8</strain>
    </source>
</reference>
<dbReference type="Proteomes" id="UP000698800">
    <property type="component" value="Unassembled WGS sequence"/>
</dbReference>
<evidence type="ECO:0000256" key="2">
    <source>
        <dbReference type="SAM" id="MobiDB-lite"/>
    </source>
</evidence>
<sequence>MLDANLPTFFLKPASDNIKHHQTIYLSHHDSALEPAYSLHHADPSLDASRNVYSVALFDSYNPDVLFAEILLRPEWTQPTLSADEIRRNGGIPPRPHPILPTEFTIQLYNPDQQVHVKQIQGSWNASAYWEFEMPQQTFRTPSTSSLDKGRNDPTLAATTPKIVFRWRREGKLSKRDLVCVMCGKNTNLDGNKKKGGKDPDVTIALFQGLKEITIYEPNLYRVDMEDPKGLEVVLLLGAAAIRDIYFPNNVWDVFNIQTPNASGIPGRKGSSPPAVPAAVGATSFQPQYPLAANHNRQPSRSTSDPQRRHQSQPPPADPLTQWQIDAEAARLKKQQEAERQERERAEQAELKRIRKMLDAEEKEQRRKDAEIAKETERLRKIYGKEQQTMGQRPPISPLRIPAQRPHSGFASHNQPIRPPRQGGPYLQPPPHSASGFFGSGGLLKPDNGQRLNSGRDHRKSFLGLRDRSHSDSTTNKLSKKKSSMF</sequence>
<keyword evidence="4" id="KW-1185">Reference proteome</keyword>
<feature type="region of interest" description="Disordered" evidence="2">
    <location>
        <begin position="292"/>
        <end position="321"/>
    </location>
</feature>
<evidence type="ECO:0000256" key="1">
    <source>
        <dbReference type="SAM" id="Coils"/>
    </source>
</evidence>
<dbReference type="OrthoDB" id="3357341at2759"/>
<dbReference type="AlphaFoldDB" id="A0A9P8IB74"/>
<feature type="compositionally biased region" description="Polar residues" evidence="2">
    <location>
        <begin position="295"/>
        <end position="305"/>
    </location>
</feature>
<organism evidence="3 4">
    <name type="scientific">Glutinoglossum americanum</name>
    <dbReference type="NCBI Taxonomy" id="1670608"/>
    <lineage>
        <taxon>Eukaryota</taxon>
        <taxon>Fungi</taxon>
        <taxon>Dikarya</taxon>
        <taxon>Ascomycota</taxon>
        <taxon>Pezizomycotina</taxon>
        <taxon>Geoglossomycetes</taxon>
        <taxon>Geoglossales</taxon>
        <taxon>Geoglossaceae</taxon>
        <taxon>Glutinoglossum</taxon>
    </lineage>
</organism>
<accession>A0A9P8IB74</accession>
<evidence type="ECO:0000313" key="3">
    <source>
        <dbReference type="EMBL" id="KAH0538900.1"/>
    </source>
</evidence>
<feature type="region of interest" description="Disordered" evidence="2">
    <location>
        <begin position="381"/>
        <end position="486"/>
    </location>
</feature>